<gene>
    <name evidence="2" type="ORF">BOO71_0010864</name>
</gene>
<organism evidence="2 3">
    <name type="scientific">Deinococcus marmoris</name>
    <dbReference type="NCBI Taxonomy" id="249408"/>
    <lineage>
        <taxon>Bacteria</taxon>
        <taxon>Thermotogati</taxon>
        <taxon>Deinococcota</taxon>
        <taxon>Deinococci</taxon>
        <taxon>Deinococcales</taxon>
        <taxon>Deinococcaceae</taxon>
        <taxon>Deinococcus</taxon>
    </lineage>
</organism>
<evidence type="ECO:0000313" key="2">
    <source>
        <dbReference type="EMBL" id="OLV16782.1"/>
    </source>
</evidence>
<feature type="domain" description="Integrase catalytic" evidence="1">
    <location>
        <begin position="2"/>
        <end position="56"/>
    </location>
</feature>
<dbReference type="GO" id="GO:0015074">
    <property type="term" value="P:DNA integration"/>
    <property type="evidence" value="ECO:0007669"/>
    <property type="project" value="InterPro"/>
</dbReference>
<dbReference type="STRING" id="249408.BOO71_0010864"/>
<dbReference type="Proteomes" id="UP000186607">
    <property type="component" value="Unassembled WGS sequence"/>
</dbReference>
<dbReference type="AlphaFoldDB" id="A0A1U7NV28"/>
<keyword evidence="3" id="KW-1185">Reference proteome</keyword>
<comment type="caution">
    <text evidence="2">The sequence shown here is derived from an EMBL/GenBank/DDBJ whole genome shotgun (WGS) entry which is preliminary data.</text>
</comment>
<dbReference type="InterPro" id="IPR001584">
    <property type="entry name" value="Integrase_cat-core"/>
</dbReference>
<dbReference type="EMBL" id="MSTI01000128">
    <property type="protein sequence ID" value="OLV16782.1"/>
    <property type="molecule type" value="Genomic_DNA"/>
</dbReference>
<dbReference type="PANTHER" id="PTHR46889">
    <property type="entry name" value="TRANSPOSASE INSF FOR INSERTION SEQUENCE IS3B-RELATED"/>
    <property type="match status" value="1"/>
</dbReference>
<dbReference type="Pfam" id="PF13333">
    <property type="entry name" value="rve_2"/>
    <property type="match status" value="1"/>
</dbReference>
<sequence length="60" mass="7350">MESFFSSLKRELFEDNIFENRIVARQAVFEYIKVFYNRQRRHSTFGYLTPHEFERQAKAA</sequence>
<reference evidence="2 3" key="1">
    <citation type="submission" date="2017-01" db="EMBL/GenBank/DDBJ databases">
        <title>Genome Analysis of Deinococcus marmoris KOPRI26562.</title>
        <authorList>
            <person name="Kim J.H."/>
            <person name="Oh H.-M."/>
        </authorList>
    </citation>
    <scope>NUCLEOTIDE SEQUENCE [LARGE SCALE GENOMIC DNA]</scope>
    <source>
        <strain evidence="2 3">KOPRI26562</strain>
    </source>
</reference>
<name>A0A1U7NV28_9DEIO</name>
<proteinExistence type="predicted"/>
<dbReference type="InterPro" id="IPR050900">
    <property type="entry name" value="Transposase_IS3/IS150/IS904"/>
</dbReference>
<dbReference type="InterPro" id="IPR012337">
    <property type="entry name" value="RNaseH-like_sf"/>
</dbReference>
<dbReference type="SUPFAM" id="SSF53098">
    <property type="entry name" value="Ribonuclease H-like"/>
    <property type="match status" value="1"/>
</dbReference>
<evidence type="ECO:0000259" key="1">
    <source>
        <dbReference type="Pfam" id="PF13333"/>
    </source>
</evidence>
<evidence type="ECO:0000313" key="3">
    <source>
        <dbReference type="Proteomes" id="UP000186607"/>
    </source>
</evidence>
<dbReference type="PANTHER" id="PTHR46889:SF4">
    <property type="entry name" value="TRANSPOSASE INSO FOR INSERTION SEQUENCE ELEMENT IS911B-RELATED"/>
    <property type="match status" value="1"/>
</dbReference>
<accession>A0A1U7NV28</accession>
<protein>
    <submittedName>
        <fullName evidence="2">Mobile element protein</fullName>
    </submittedName>
</protein>